<dbReference type="EMBL" id="JAQIZT010000006">
    <property type="protein sequence ID" value="KAJ6995598.1"/>
    <property type="molecule type" value="Genomic_DNA"/>
</dbReference>
<feature type="signal peptide" evidence="2">
    <location>
        <begin position="1"/>
        <end position="20"/>
    </location>
</feature>
<keyword evidence="4" id="KW-1185">Reference proteome</keyword>
<dbReference type="AlphaFoldDB" id="A0AAD6W1E5"/>
<feature type="compositionally biased region" description="Basic and acidic residues" evidence="1">
    <location>
        <begin position="223"/>
        <end position="237"/>
    </location>
</feature>
<evidence type="ECO:0000313" key="4">
    <source>
        <dbReference type="Proteomes" id="UP001164929"/>
    </source>
</evidence>
<feature type="region of interest" description="Disordered" evidence="1">
    <location>
        <begin position="223"/>
        <end position="247"/>
    </location>
</feature>
<evidence type="ECO:0000313" key="3">
    <source>
        <dbReference type="EMBL" id="KAJ6995598.1"/>
    </source>
</evidence>
<dbReference type="Proteomes" id="UP001164929">
    <property type="component" value="Chromosome 6"/>
</dbReference>
<accession>A0AAD6W1E5</accession>
<evidence type="ECO:0000256" key="2">
    <source>
        <dbReference type="SAM" id="SignalP"/>
    </source>
</evidence>
<name>A0AAD6W1E5_9ROSI</name>
<proteinExistence type="predicted"/>
<keyword evidence="2" id="KW-0732">Signal</keyword>
<gene>
    <name evidence="3" type="ORF">NC653_018141</name>
</gene>
<feature type="chain" id="PRO_5041997092" evidence="2">
    <location>
        <begin position="21"/>
        <end position="247"/>
    </location>
</feature>
<comment type="caution">
    <text evidence="3">The sequence shown here is derived from an EMBL/GenBank/DDBJ whole genome shotgun (WGS) entry which is preliminary data.</text>
</comment>
<evidence type="ECO:0000256" key="1">
    <source>
        <dbReference type="SAM" id="MobiDB-lite"/>
    </source>
</evidence>
<organism evidence="3 4">
    <name type="scientific">Populus alba x Populus x berolinensis</name>
    <dbReference type="NCBI Taxonomy" id="444605"/>
    <lineage>
        <taxon>Eukaryota</taxon>
        <taxon>Viridiplantae</taxon>
        <taxon>Streptophyta</taxon>
        <taxon>Embryophyta</taxon>
        <taxon>Tracheophyta</taxon>
        <taxon>Spermatophyta</taxon>
        <taxon>Magnoliopsida</taxon>
        <taxon>eudicotyledons</taxon>
        <taxon>Gunneridae</taxon>
        <taxon>Pentapetalae</taxon>
        <taxon>rosids</taxon>
        <taxon>fabids</taxon>
        <taxon>Malpighiales</taxon>
        <taxon>Salicaceae</taxon>
        <taxon>Saliceae</taxon>
        <taxon>Populus</taxon>
    </lineage>
</organism>
<reference evidence="3" key="1">
    <citation type="journal article" date="2023" name="Mol. Ecol. Resour.">
        <title>Chromosome-level genome assembly of a triploid poplar Populus alba 'Berolinensis'.</title>
        <authorList>
            <person name="Chen S."/>
            <person name="Yu Y."/>
            <person name="Wang X."/>
            <person name="Wang S."/>
            <person name="Zhang T."/>
            <person name="Zhou Y."/>
            <person name="He R."/>
            <person name="Meng N."/>
            <person name="Wang Y."/>
            <person name="Liu W."/>
            <person name="Liu Z."/>
            <person name="Liu J."/>
            <person name="Guo Q."/>
            <person name="Huang H."/>
            <person name="Sederoff R.R."/>
            <person name="Wang G."/>
            <person name="Qu G."/>
            <person name="Chen S."/>
        </authorList>
    </citation>
    <scope>NUCLEOTIDE SEQUENCE</scope>
    <source>
        <strain evidence="3">SC-2020</strain>
    </source>
</reference>
<protein>
    <submittedName>
        <fullName evidence="3">Uncharacterized protein</fullName>
    </submittedName>
</protein>
<sequence>MSCLLALLRMQVIWIDQVLASAPERPMMIMPSKQMQLRFMNVPGDSATFGYILSDLKQTLCQWLQFISWPSNFNDSGGETTIDMERFQQTKHFLAFVWPVNHTSFESSRVSFLSLSVTILHGITGRMFATGNQETKPVVIWDARNLSNKSVCLCFVKGNLGSHFRDQFAFASVWAALIQNPSSLECGIAPMEAYFSTTDAGVTHMSTPSCDYQSASAISYEHEDARSDNNVHDDGHIPHVTLQQRRN</sequence>